<evidence type="ECO:0000313" key="2">
    <source>
        <dbReference type="Proteomes" id="UP000886740"/>
    </source>
</evidence>
<dbReference type="Proteomes" id="UP000886740">
    <property type="component" value="Unassembled WGS sequence"/>
</dbReference>
<reference evidence="1" key="1">
    <citation type="journal article" date="2021" name="PeerJ">
        <title>Extensive microbial diversity within the chicken gut microbiome revealed by metagenomics and culture.</title>
        <authorList>
            <person name="Gilroy R."/>
            <person name="Ravi A."/>
            <person name="Getino M."/>
            <person name="Pursley I."/>
            <person name="Horton D.L."/>
            <person name="Alikhan N.F."/>
            <person name="Baker D."/>
            <person name="Gharbi K."/>
            <person name="Hall N."/>
            <person name="Watson M."/>
            <person name="Adriaenssens E.M."/>
            <person name="Foster-Nyarko E."/>
            <person name="Jarju S."/>
            <person name="Secka A."/>
            <person name="Antonio M."/>
            <person name="Oren A."/>
            <person name="Chaudhuri R.R."/>
            <person name="La Ragione R."/>
            <person name="Hildebrand F."/>
            <person name="Pallen M.J."/>
        </authorList>
    </citation>
    <scope>NUCLEOTIDE SEQUENCE</scope>
    <source>
        <strain evidence="1">ChiGjej6B6-14162</strain>
    </source>
</reference>
<dbReference type="AlphaFoldDB" id="A0A9D2BFT5"/>
<accession>A0A9D2BFT5</accession>
<proteinExistence type="predicted"/>
<comment type="caution">
    <text evidence="1">The sequence shown here is derived from an EMBL/GenBank/DDBJ whole genome shotgun (WGS) entry which is preliminary data.</text>
</comment>
<reference evidence="1" key="2">
    <citation type="submission" date="2021-04" db="EMBL/GenBank/DDBJ databases">
        <authorList>
            <person name="Gilroy R."/>
        </authorList>
    </citation>
    <scope>NUCLEOTIDE SEQUENCE</scope>
    <source>
        <strain evidence="1">ChiGjej6B6-14162</strain>
    </source>
</reference>
<protein>
    <submittedName>
        <fullName evidence="1">Uncharacterized protein</fullName>
    </submittedName>
</protein>
<gene>
    <name evidence="1" type="ORF">H9977_05450</name>
</gene>
<evidence type="ECO:0000313" key="1">
    <source>
        <dbReference type="EMBL" id="HIX74458.1"/>
    </source>
</evidence>
<dbReference type="EMBL" id="DXEL01000041">
    <property type="protein sequence ID" value="HIX74458.1"/>
    <property type="molecule type" value="Genomic_DNA"/>
</dbReference>
<organism evidence="1 2">
    <name type="scientific">Candidatus Parabacteroides intestinipullorum</name>
    <dbReference type="NCBI Taxonomy" id="2838723"/>
    <lineage>
        <taxon>Bacteria</taxon>
        <taxon>Pseudomonadati</taxon>
        <taxon>Bacteroidota</taxon>
        <taxon>Bacteroidia</taxon>
        <taxon>Bacteroidales</taxon>
        <taxon>Tannerellaceae</taxon>
        <taxon>Parabacteroides</taxon>
    </lineage>
</organism>
<name>A0A9D2BFT5_9BACT</name>
<sequence>MRRQKVIFGHLIRLVCVMILFLSQVDLLCADAVAADIQKVEARADIPVDGDNDLSLDLNEQFCRTSLRIVGLEPRLDSLFSLILSQDEDLSDNFSLFDFEGTSFWRTPCQAVYCVFRI</sequence>